<dbReference type="EMBL" id="CAJPWZ010003113">
    <property type="protein sequence ID" value="CAG2252209.1"/>
    <property type="molecule type" value="Genomic_DNA"/>
</dbReference>
<gene>
    <name evidence="1" type="ORF">MEDL_63799</name>
</gene>
<comment type="caution">
    <text evidence="1">The sequence shown here is derived from an EMBL/GenBank/DDBJ whole genome shotgun (WGS) entry which is preliminary data.</text>
</comment>
<organism evidence="1 2">
    <name type="scientific">Mytilus edulis</name>
    <name type="common">Blue mussel</name>
    <dbReference type="NCBI Taxonomy" id="6550"/>
    <lineage>
        <taxon>Eukaryota</taxon>
        <taxon>Metazoa</taxon>
        <taxon>Spiralia</taxon>
        <taxon>Lophotrochozoa</taxon>
        <taxon>Mollusca</taxon>
        <taxon>Bivalvia</taxon>
        <taxon>Autobranchia</taxon>
        <taxon>Pteriomorphia</taxon>
        <taxon>Mytilida</taxon>
        <taxon>Mytiloidea</taxon>
        <taxon>Mytilidae</taxon>
        <taxon>Mytilinae</taxon>
        <taxon>Mytilus</taxon>
    </lineage>
</organism>
<reference evidence="1" key="1">
    <citation type="submission" date="2021-03" db="EMBL/GenBank/DDBJ databases">
        <authorList>
            <person name="Bekaert M."/>
        </authorList>
    </citation>
    <scope>NUCLEOTIDE SEQUENCE</scope>
</reference>
<evidence type="ECO:0000313" key="2">
    <source>
        <dbReference type="Proteomes" id="UP000683360"/>
    </source>
</evidence>
<dbReference type="AlphaFoldDB" id="A0A8S3VER1"/>
<dbReference type="OrthoDB" id="6110892at2759"/>
<keyword evidence="2" id="KW-1185">Reference proteome</keyword>
<proteinExistence type="predicted"/>
<name>A0A8S3VER1_MYTED</name>
<dbReference type="Proteomes" id="UP000683360">
    <property type="component" value="Unassembled WGS sequence"/>
</dbReference>
<protein>
    <submittedName>
        <fullName evidence="1">Uncharacterized protein</fullName>
    </submittedName>
</protein>
<sequence>MTDKGISTLDEHHVSDILRLTGISQYMKRTPCSRTATPYTGADGNNWKNDCANPVGSLLPLGSYTTCHLDSSCTAVDCCVDSTSLDLTFNGYVRLDPCNYKIFIGLEGIDLDYTLIDFSFGTVQHYAMNEVFNLDFVADDLTANKVYVVSINILKSCEEYVELPVLQFGTICHLYSSCTGVTCCSSFPRINRNVNTQLRLDPCKREMTIGIEKLEITISLFGYTYGEVVKVKLHGVIGLEFKIENFEIERKFMVNLEITVCMETNGTCEITVPILISTALPKAICEWKNDYVQAALPKPPCEWKNDYVQAGKQLVNPILISTALPKAPCEWKNDYVQAGNNYPYLDKYSPIKGNVNGRMIMSKQVNNYPILSTALPKAPCEWKNDYVEAGKNNYSCLDKYSALPKPPCEWKNDYVQAALKVHLRHHEWKGMINVQPYQSQVNNYPYLDSTALPKAPCEWKNDYVQAVQPYQGTMIRNSKQVNNYSYLDSTALPKAPCEWKNDYVQAGKMIMFKQVNNYPYLESTALPKAPCEWKNDYVQAALPKAPCDGRMIMSSRYITIPTLIGKFTPKAPCEWKNDYVQAEEMNGKMNQRYQMNERMNPKISEEIDKIDLRHQEIRSKMNLRYQRNEWKNESKISEGNE</sequence>
<evidence type="ECO:0000313" key="1">
    <source>
        <dbReference type="EMBL" id="CAG2252209.1"/>
    </source>
</evidence>
<accession>A0A8S3VER1</accession>